<dbReference type="Gene3D" id="2.60.40.10">
    <property type="entry name" value="Immunoglobulins"/>
    <property type="match status" value="1"/>
</dbReference>
<feature type="non-terminal residue" evidence="2">
    <location>
        <position position="1"/>
    </location>
</feature>
<accession>A0A6J4N1M1</accession>
<feature type="non-terminal residue" evidence="2">
    <location>
        <position position="386"/>
    </location>
</feature>
<feature type="region of interest" description="Disordered" evidence="1">
    <location>
        <begin position="360"/>
        <end position="386"/>
    </location>
</feature>
<protein>
    <submittedName>
        <fullName evidence="2">Uncharacterized protein</fullName>
    </submittedName>
</protein>
<dbReference type="AlphaFoldDB" id="A0A6J4N1M1"/>
<proteinExistence type="predicted"/>
<name>A0A6J4N1M1_9BACT</name>
<sequence>TFGLYVTFPIFGNTAYSEDHLNTGEGTVANRRKVRFYPLKSPDGTTVPNAFVFTSEDFVNGDGSFDVNDFFGIVRNVRVAGASTGTGVTVSNLDGAPFDDRLVFNRINIQPPEPLKDEFGNTYNPPPNVVHDRATVRVTNNRTTAITVSSVTVNNGSVWKVLSGPPAGTVLQPGQSVNVTVQFIATTPPATSENETVDPTGVRKNLNGTYAGTLTVNTTDGAKTVQLAGYFQHKNEDNQEANVETLINKVFGYGTNVVGAGQSLVGGGRATPVGEEVMSGLWARVDAGRPVTVRQLAAQHGQGKTATLQWYAQGSSTPSTLFTHAADQGQTYLPTTAAGVAAAGSFNPAGAFGFKNDTEWSEDARNRQEQPGGGFGHHVRFWPARD</sequence>
<organism evidence="2">
    <name type="scientific">uncultured Phycisphaerae bacterium</name>
    <dbReference type="NCBI Taxonomy" id="904963"/>
    <lineage>
        <taxon>Bacteria</taxon>
        <taxon>Pseudomonadati</taxon>
        <taxon>Planctomycetota</taxon>
        <taxon>Phycisphaerae</taxon>
        <taxon>environmental samples</taxon>
    </lineage>
</organism>
<evidence type="ECO:0000256" key="1">
    <source>
        <dbReference type="SAM" id="MobiDB-lite"/>
    </source>
</evidence>
<gene>
    <name evidence="2" type="ORF">AVDCRST_MAG64-219</name>
</gene>
<dbReference type="InterPro" id="IPR013783">
    <property type="entry name" value="Ig-like_fold"/>
</dbReference>
<dbReference type="EMBL" id="CADCUQ010000055">
    <property type="protein sequence ID" value="CAA9374686.1"/>
    <property type="molecule type" value="Genomic_DNA"/>
</dbReference>
<evidence type="ECO:0000313" key="2">
    <source>
        <dbReference type="EMBL" id="CAA9374686.1"/>
    </source>
</evidence>
<reference evidence="2" key="1">
    <citation type="submission" date="2020-02" db="EMBL/GenBank/DDBJ databases">
        <authorList>
            <person name="Meier V. D."/>
        </authorList>
    </citation>
    <scope>NUCLEOTIDE SEQUENCE</scope>
    <source>
        <strain evidence="2">AVDCRST_MAG64</strain>
    </source>
</reference>